<dbReference type="AlphaFoldDB" id="A0A0S4QVS3"/>
<evidence type="ECO:0000256" key="1">
    <source>
        <dbReference type="SAM" id="MobiDB-lite"/>
    </source>
</evidence>
<organism evidence="2 3">
    <name type="scientific">Parafrankia irregularis</name>
    <dbReference type="NCBI Taxonomy" id="795642"/>
    <lineage>
        <taxon>Bacteria</taxon>
        <taxon>Bacillati</taxon>
        <taxon>Actinomycetota</taxon>
        <taxon>Actinomycetes</taxon>
        <taxon>Frankiales</taxon>
        <taxon>Frankiaceae</taxon>
        <taxon>Parafrankia</taxon>
    </lineage>
</organism>
<evidence type="ECO:0000313" key="2">
    <source>
        <dbReference type="EMBL" id="CUU58586.1"/>
    </source>
</evidence>
<sequence>MGHTPLPGDEIPSDEREIGWGDEVLFDDEVDTDLARLMEDLPPHHVDR</sequence>
<feature type="region of interest" description="Disordered" evidence="1">
    <location>
        <begin position="1"/>
        <end position="23"/>
    </location>
</feature>
<dbReference type="RefSeq" id="WP_165615783.1">
    <property type="nucleotide sequence ID" value="NZ_FAOZ01000020.1"/>
</dbReference>
<gene>
    <name evidence="2" type="ORF">Ga0074812_12085</name>
</gene>
<evidence type="ECO:0000313" key="3">
    <source>
        <dbReference type="Proteomes" id="UP000198802"/>
    </source>
</evidence>
<name>A0A0S4QVS3_9ACTN</name>
<keyword evidence="3" id="KW-1185">Reference proteome</keyword>
<dbReference type="Proteomes" id="UP000198802">
    <property type="component" value="Unassembled WGS sequence"/>
</dbReference>
<dbReference type="EMBL" id="FAOZ01000020">
    <property type="protein sequence ID" value="CUU58586.1"/>
    <property type="molecule type" value="Genomic_DNA"/>
</dbReference>
<proteinExistence type="predicted"/>
<accession>A0A0S4QVS3</accession>
<reference evidence="3" key="1">
    <citation type="submission" date="2015-11" db="EMBL/GenBank/DDBJ databases">
        <authorList>
            <person name="Varghese N."/>
        </authorList>
    </citation>
    <scope>NUCLEOTIDE SEQUENCE [LARGE SCALE GENOMIC DNA]</scope>
    <source>
        <strain evidence="3">DSM 45899</strain>
    </source>
</reference>
<protein>
    <submittedName>
        <fullName evidence="2">Uncharacterized protein</fullName>
    </submittedName>
</protein>